<organism evidence="1 2">
    <name type="scientific">Armadillidium nasatum</name>
    <dbReference type="NCBI Taxonomy" id="96803"/>
    <lineage>
        <taxon>Eukaryota</taxon>
        <taxon>Metazoa</taxon>
        <taxon>Ecdysozoa</taxon>
        <taxon>Arthropoda</taxon>
        <taxon>Crustacea</taxon>
        <taxon>Multicrustacea</taxon>
        <taxon>Malacostraca</taxon>
        <taxon>Eumalacostraca</taxon>
        <taxon>Peracarida</taxon>
        <taxon>Isopoda</taxon>
        <taxon>Oniscidea</taxon>
        <taxon>Crinocheta</taxon>
        <taxon>Armadillidiidae</taxon>
        <taxon>Armadillidium</taxon>
    </lineage>
</organism>
<gene>
    <name evidence="1" type="ORF">Anas_11064</name>
</gene>
<comment type="caution">
    <text evidence="1">The sequence shown here is derived from an EMBL/GenBank/DDBJ whole genome shotgun (WGS) entry which is preliminary data.</text>
</comment>
<dbReference type="Proteomes" id="UP000326759">
    <property type="component" value="Unassembled WGS sequence"/>
</dbReference>
<proteinExistence type="predicted"/>
<evidence type="ECO:0000313" key="1">
    <source>
        <dbReference type="EMBL" id="KAB7502236.1"/>
    </source>
</evidence>
<feature type="non-terminal residue" evidence="1">
    <location>
        <position position="20"/>
    </location>
</feature>
<protein>
    <submittedName>
        <fullName evidence="1">Uncharacterized protein</fullName>
    </submittedName>
</protein>
<dbReference type="AlphaFoldDB" id="A0A5N5T6M7"/>
<evidence type="ECO:0000313" key="2">
    <source>
        <dbReference type="Proteomes" id="UP000326759"/>
    </source>
</evidence>
<keyword evidence="2" id="KW-1185">Reference proteome</keyword>
<dbReference type="EMBL" id="SEYY01008208">
    <property type="protein sequence ID" value="KAB7502236.1"/>
    <property type="molecule type" value="Genomic_DNA"/>
</dbReference>
<reference evidence="1 2" key="1">
    <citation type="journal article" date="2019" name="PLoS Biol.">
        <title>Sex chromosomes control vertical transmission of feminizing Wolbachia symbionts in an isopod.</title>
        <authorList>
            <person name="Becking T."/>
            <person name="Chebbi M.A."/>
            <person name="Giraud I."/>
            <person name="Moumen B."/>
            <person name="Laverre T."/>
            <person name="Caubet Y."/>
            <person name="Peccoud J."/>
            <person name="Gilbert C."/>
            <person name="Cordaux R."/>
        </authorList>
    </citation>
    <scope>NUCLEOTIDE SEQUENCE [LARGE SCALE GENOMIC DNA]</scope>
    <source>
        <strain evidence="1">ANa2</strain>
        <tissue evidence="1">Whole body excluding digestive tract and cuticle</tissue>
    </source>
</reference>
<accession>A0A5N5T6M7</accession>
<name>A0A5N5T6M7_9CRUS</name>
<sequence length="20" mass="2330">MDLQIFMVGAVIAFTWFILN</sequence>